<feature type="non-terminal residue" evidence="1">
    <location>
        <position position="283"/>
    </location>
</feature>
<dbReference type="EMBL" id="CAJVPT010053642">
    <property type="protein sequence ID" value="CAG8751921.1"/>
    <property type="molecule type" value="Genomic_DNA"/>
</dbReference>
<evidence type="ECO:0000313" key="1">
    <source>
        <dbReference type="EMBL" id="CAG8751921.1"/>
    </source>
</evidence>
<keyword evidence="2" id="KW-1185">Reference proteome</keyword>
<dbReference type="Proteomes" id="UP000789525">
    <property type="component" value="Unassembled WGS sequence"/>
</dbReference>
<protein>
    <submittedName>
        <fullName evidence="1">15164_t:CDS:1</fullName>
    </submittedName>
</protein>
<sequence>VLALCTLALPKRLRRPAKNHLVTLLLATWGVYIYRDLWPLATYTLHPIDPKHWTTWTAIGLLTVVGIFVPFLMPHEYVPVEPENPYKEVNPEQTASCAANTEHLDYEKLPPLADYDAAAFLTKKSFPYLDPMLRTKHKNRHLAWSLLAYFHKEFIALAVLIFIKVVVGFAGPLGINRLLTYIETGGKDAVVRPWVWISWLLIGPLVGSTAMQWYIFINTRTLVRIECIITQLVFEHSLRIRMKEEVPTAEKPSEGTTAVPTPESASQEATSSERQDSEATQVE</sequence>
<gene>
    <name evidence="1" type="ORF">ACOLOM_LOCUS12733</name>
</gene>
<proteinExistence type="predicted"/>
<comment type="caution">
    <text evidence="1">The sequence shown here is derived from an EMBL/GenBank/DDBJ whole genome shotgun (WGS) entry which is preliminary data.</text>
</comment>
<name>A0ACA9QK57_9GLOM</name>
<organism evidence="1 2">
    <name type="scientific">Acaulospora colombiana</name>
    <dbReference type="NCBI Taxonomy" id="27376"/>
    <lineage>
        <taxon>Eukaryota</taxon>
        <taxon>Fungi</taxon>
        <taxon>Fungi incertae sedis</taxon>
        <taxon>Mucoromycota</taxon>
        <taxon>Glomeromycotina</taxon>
        <taxon>Glomeromycetes</taxon>
        <taxon>Diversisporales</taxon>
        <taxon>Acaulosporaceae</taxon>
        <taxon>Acaulospora</taxon>
    </lineage>
</organism>
<reference evidence="1" key="1">
    <citation type="submission" date="2021-06" db="EMBL/GenBank/DDBJ databases">
        <authorList>
            <person name="Kallberg Y."/>
            <person name="Tangrot J."/>
            <person name="Rosling A."/>
        </authorList>
    </citation>
    <scope>NUCLEOTIDE SEQUENCE</scope>
    <source>
        <strain evidence="1">CL356</strain>
    </source>
</reference>
<accession>A0ACA9QK57</accession>
<feature type="non-terminal residue" evidence="1">
    <location>
        <position position="1"/>
    </location>
</feature>
<evidence type="ECO:0000313" key="2">
    <source>
        <dbReference type="Proteomes" id="UP000789525"/>
    </source>
</evidence>